<dbReference type="InterPro" id="IPR035959">
    <property type="entry name" value="RutC-like_sf"/>
</dbReference>
<dbReference type="InterPro" id="IPR013813">
    <property type="entry name" value="Endoribo_LPSP/chorism_mut-like"/>
</dbReference>
<dbReference type="InterPro" id="IPR024507">
    <property type="entry name" value="AtzH-like"/>
</dbReference>
<dbReference type="EMBL" id="SKBM01000017">
    <property type="protein sequence ID" value="TCZ57916.1"/>
    <property type="molecule type" value="Genomic_DNA"/>
</dbReference>
<accession>A0A4R4DD41</accession>
<sequence length="293" mass="31074">MQIDDPAVIAEARAVFDRYEAAIAANDTAVLDDSFWADPRTVRFGTTEILYGIEAIRAFRASVARYAPRAARKVHVTAFGRDFACTHLEYQRSDSGLVGRETKIMVRLPGLGWKVVSAHVSLLAGSDPGRVQQDRETSMAGRIEARLQELGIALPAPAAPVANYIPYNVTGKLVVISGQIPLKDGKIAHTGKVGAGVSVEEGQAAARLCFVNLVAQLKAACGGDLDRVVRVVRLGGFIAAPAEFTQHAVVMNGASDLAVEIFGEAGRHARTTIGVPSLPGDAAVEVEGMFEIA</sequence>
<dbReference type="PANTHER" id="PTHR43760:SF1">
    <property type="entry name" value="ENDORIBONUCLEASE L-PSP_CHORISMATE MUTASE-LIKE DOMAIN-CONTAINING PROTEIN"/>
    <property type="match status" value="1"/>
</dbReference>
<dbReference type="Pfam" id="PF11533">
    <property type="entry name" value="AtzH-like"/>
    <property type="match status" value="1"/>
</dbReference>
<evidence type="ECO:0000313" key="2">
    <source>
        <dbReference type="EMBL" id="TCZ57916.1"/>
    </source>
</evidence>
<keyword evidence="3" id="KW-1185">Reference proteome</keyword>
<evidence type="ECO:0000313" key="3">
    <source>
        <dbReference type="Proteomes" id="UP000295023"/>
    </source>
</evidence>
<dbReference type="AlphaFoldDB" id="A0A4R4DD41"/>
<dbReference type="Gene3D" id="3.10.450.50">
    <property type="match status" value="1"/>
</dbReference>
<reference evidence="2 3" key="1">
    <citation type="submission" date="2019-03" db="EMBL/GenBank/DDBJ databases">
        <title>Paracraurococcus aquatilis NE82 genome sequence.</title>
        <authorList>
            <person name="Zhao Y."/>
            <person name="Du Z."/>
        </authorList>
    </citation>
    <scope>NUCLEOTIDE SEQUENCE [LARGE SCALE GENOMIC DNA]</scope>
    <source>
        <strain evidence="2 3">NE82</strain>
    </source>
</reference>
<dbReference type="CDD" id="cd02199">
    <property type="entry name" value="YjgF_YER057c_UK114_like_1"/>
    <property type="match status" value="1"/>
</dbReference>
<evidence type="ECO:0000259" key="1">
    <source>
        <dbReference type="Pfam" id="PF14588"/>
    </source>
</evidence>
<dbReference type="SUPFAM" id="SSF55298">
    <property type="entry name" value="YjgF-like"/>
    <property type="match status" value="1"/>
</dbReference>
<dbReference type="Proteomes" id="UP000295023">
    <property type="component" value="Unassembled WGS sequence"/>
</dbReference>
<dbReference type="Gene3D" id="3.30.1330.40">
    <property type="entry name" value="RutC-like"/>
    <property type="match status" value="1"/>
</dbReference>
<feature type="domain" description="Endoribonuclease L-PSP/chorismate mutase-like" evidence="1">
    <location>
        <begin position="144"/>
        <end position="281"/>
    </location>
</feature>
<name>A0A4R4DD41_9PROT</name>
<dbReference type="PANTHER" id="PTHR43760">
    <property type="entry name" value="ENDORIBONUCLEASE-RELATED"/>
    <property type="match status" value="1"/>
</dbReference>
<gene>
    <name evidence="2" type="ORF">EXY23_17150</name>
</gene>
<dbReference type="InterPro" id="IPR032710">
    <property type="entry name" value="NTF2-like_dom_sf"/>
</dbReference>
<dbReference type="Pfam" id="PF14588">
    <property type="entry name" value="YjgF_endoribonc"/>
    <property type="match status" value="1"/>
</dbReference>
<dbReference type="SUPFAM" id="SSF54427">
    <property type="entry name" value="NTF2-like"/>
    <property type="match status" value="1"/>
</dbReference>
<protein>
    <submittedName>
        <fullName evidence="2">DUF3225 domain-containing protein</fullName>
    </submittedName>
</protein>
<comment type="caution">
    <text evidence="2">The sequence shown here is derived from an EMBL/GenBank/DDBJ whole genome shotgun (WGS) entry which is preliminary data.</text>
</comment>
<organism evidence="2 3">
    <name type="scientific">Roseicella aquatilis</name>
    <dbReference type="NCBI Taxonomy" id="2527868"/>
    <lineage>
        <taxon>Bacteria</taxon>
        <taxon>Pseudomonadati</taxon>
        <taxon>Pseudomonadota</taxon>
        <taxon>Alphaproteobacteria</taxon>
        <taxon>Acetobacterales</taxon>
        <taxon>Roseomonadaceae</taxon>
        <taxon>Roseicella</taxon>
    </lineage>
</organism>
<dbReference type="OrthoDB" id="9806350at2"/>
<proteinExistence type="predicted"/>